<protein>
    <recommendedName>
        <fullName evidence="1">Nucleotide modification associated domain-containing protein</fullName>
    </recommendedName>
</protein>
<evidence type="ECO:0000313" key="3">
    <source>
        <dbReference type="Proteomes" id="UP000886934"/>
    </source>
</evidence>
<comment type="caution">
    <text evidence="2">The sequence shown here is derived from an EMBL/GenBank/DDBJ whole genome shotgun (WGS) entry which is preliminary data.</text>
</comment>
<organism evidence="2 3">
    <name type="scientific">Aeromonas caviae</name>
    <name type="common">Aeromonas punctata</name>
    <dbReference type="NCBI Taxonomy" id="648"/>
    <lineage>
        <taxon>Bacteria</taxon>
        <taxon>Pseudomonadati</taxon>
        <taxon>Pseudomonadota</taxon>
        <taxon>Gammaproteobacteria</taxon>
        <taxon>Aeromonadales</taxon>
        <taxon>Aeromonadaceae</taxon>
        <taxon>Aeromonas</taxon>
    </lineage>
</organism>
<sequence length="221" mass="25572">MLISPNSFLYAYAITRDFGFAPNPFHGVCTLATCKPRIRKSANVDDWILGIGGAQLRKANKKCILLMKVTEKIDFNDYWLDSRFSLKKPSRNGSHVQMLGDNIYHQDIDETWIQEDSHHSNPDGSYNMTNLERDTKSTFVLISNHFYYFGNSAIDIDLQSIRYNKIRDYKKIDLAQSNEARDIIESIHRNNKSKLNMIISDPCQFSDFYKRVDQKSGLISK</sequence>
<feature type="domain" description="Nucleotide modification associated" evidence="1">
    <location>
        <begin position="9"/>
        <end position="205"/>
    </location>
</feature>
<accession>A0AA37CYU9</accession>
<dbReference type="InterPro" id="IPR041180">
    <property type="entry name" value="Nmad2"/>
</dbReference>
<dbReference type="Proteomes" id="UP000886934">
    <property type="component" value="Unassembled WGS sequence"/>
</dbReference>
<dbReference type="RefSeq" id="WP_113977391.1">
    <property type="nucleotide sequence ID" value="NZ_BPND01000108.1"/>
</dbReference>
<evidence type="ECO:0000259" key="1">
    <source>
        <dbReference type="Pfam" id="PF18753"/>
    </source>
</evidence>
<name>A0AA37CYU9_AERCA</name>
<proteinExistence type="predicted"/>
<dbReference type="EMBL" id="BPNN01000054">
    <property type="protein sequence ID" value="GJA64590.1"/>
    <property type="molecule type" value="Genomic_DNA"/>
</dbReference>
<gene>
    <name evidence="2" type="ORF">KAM351_32010</name>
</gene>
<dbReference type="Pfam" id="PF18753">
    <property type="entry name" value="Nmad2"/>
    <property type="match status" value="1"/>
</dbReference>
<evidence type="ECO:0000313" key="2">
    <source>
        <dbReference type="EMBL" id="GJA64590.1"/>
    </source>
</evidence>
<dbReference type="AlphaFoldDB" id="A0AA37CYU9"/>
<reference evidence="2" key="1">
    <citation type="submission" date="2021-07" db="EMBL/GenBank/DDBJ databases">
        <title>Draft genome sequence of carbapenem-resistant Aeromonas spp. in Japan.</title>
        <authorList>
            <person name="Maehana S."/>
            <person name="Suzuki M."/>
            <person name="Kitasato H."/>
        </authorList>
    </citation>
    <scope>NUCLEOTIDE SEQUENCE</scope>
    <source>
        <strain evidence="2">KAM351</strain>
    </source>
</reference>